<evidence type="ECO:0000313" key="4">
    <source>
        <dbReference type="Proteomes" id="UP000230069"/>
    </source>
</evidence>
<accession>A0A2G5F5J9</accession>
<dbReference type="SUPFAM" id="SSF52172">
    <property type="entry name" value="CheY-like"/>
    <property type="match status" value="1"/>
</dbReference>
<dbReference type="InterPro" id="IPR001789">
    <property type="entry name" value="Sig_transdc_resp-reg_receiver"/>
</dbReference>
<dbReference type="Pfam" id="PF00072">
    <property type="entry name" value="Response_reg"/>
    <property type="match status" value="1"/>
</dbReference>
<dbReference type="PANTHER" id="PTHR24423:SF633">
    <property type="entry name" value="ETHYLENE RECEPTOR 2"/>
    <property type="match status" value="1"/>
</dbReference>
<dbReference type="STRING" id="218851.A0A2G5F5J9"/>
<dbReference type="InterPro" id="IPR011006">
    <property type="entry name" value="CheY-like_superfamily"/>
</dbReference>
<dbReference type="PROSITE" id="PS50110">
    <property type="entry name" value="RESPONSE_REGULATORY"/>
    <property type="match status" value="1"/>
</dbReference>
<reference evidence="3 4" key="1">
    <citation type="submission" date="2017-09" db="EMBL/GenBank/DDBJ databases">
        <title>WGS assembly of Aquilegia coerulea Goldsmith.</title>
        <authorList>
            <person name="Hodges S."/>
            <person name="Kramer E."/>
            <person name="Nordborg M."/>
            <person name="Tomkins J."/>
            <person name="Borevitz J."/>
            <person name="Derieg N."/>
            <person name="Yan J."/>
            <person name="Mihaltcheva S."/>
            <person name="Hayes R.D."/>
            <person name="Rokhsar D."/>
        </authorList>
    </citation>
    <scope>NUCLEOTIDE SEQUENCE [LARGE SCALE GENOMIC DNA]</scope>
    <source>
        <strain evidence="4">cv. Goldsmith</strain>
    </source>
</reference>
<dbReference type="GO" id="GO:0051740">
    <property type="term" value="F:ethylene binding"/>
    <property type="evidence" value="ECO:0007669"/>
    <property type="project" value="TreeGrafter"/>
</dbReference>
<feature type="domain" description="Response regulatory" evidence="2">
    <location>
        <begin position="150"/>
        <end position="268"/>
    </location>
</feature>
<dbReference type="OrthoDB" id="1684426at2759"/>
<keyword evidence="4" id="KW-1185">Reference proteome</keyword>
<dbReference type="AlphaFoldDB" id="A0A2G5F5J9"/>
<dbReference type="GO" id="GO:0005783">
    <property type="term" value="C:endoplasmic reticulum"/>
    <property type="evidence" value="ECO:0007669"/>
    <property type="project" value="TreeGrafter"/>
</dbReference>
<dbReference type="GO" id="GO:0005524">
    <property type="term" value="F:ATP binding"/>
    <property type="evidence" value="ECO:0007669"/>
    <property type="project" value="UniProtKB-KW"/>
</dbReference>
<evidence type="ECO:0000259" key="2">
    <source>
        <dbReference type="PROSITE" id="PS50110"/>
    </source>
</evidence>
<evidence type="ECO:0000313" key="3">
    <source>
        <dbReference type="EMBL" id="PIA63303.1"/>
    </source>
</evidence>
<gene>
    <name evidence="3" type="ORF">AQUCO_00200966v1</name>
</gene>
<organism evidence="3 4">
    <name type="scientific">Aquilegia coerulea</name>
    <name type="common">Rocky mountain columbine</name>
    <dbReference type="NCBI Taxonomy" id="218851"/>
    <lineage>
        <taxon>Eukaryota</taxon>
        <taxon>Viridiplantae</taxon>
        <taxon>Streptophyta</taxon>
        <taxon>Embryophyta</taxon>
        <taxon>Tracheophyta</taxon>
        <taxon>Spermatophyta</taxon>
        <taxon>Magnoliopsida</taxon>
        <taxon>Ranunculales</taxon>
        <taxon>Ranunculaceae</taxon>
        <taxon>Thalictroideae</taxon>
        <taxon>Aquilegia</taxon>
    </lineage>
</organism>
<dbReference type="GO" id="GO:0046872">
    <property type="term" value="F:metal ion binding"/>
    <property type="evidence" value="ECO:0007669"/>
    <property type="project" value="UniProtKB-KW"/>
</dbReference>
<dbReference type="InParanoid" id="A0A2G5F5J9"/>
<dbReference type="EMBL" id="KZ305019">
    <property type="protein sequence ID" value="PIA63303.1"/>
    <property type="molecule type" value="Genomic_DNA"/>
</dbReference>
<dbReference type="SMART" id="SM00448">
    <property type="entry name" value="REC"/>
    <property type="match status" value="1"/>
</dbReference>
<dbReference type="GO" id="GO:0038199">
    <property type="term" value="F:ethylene receptor activity"/>
    <property type="evidence" value="ECO:0007669"/>
    <property type="project" value="TreeGrafter"/>
</dbReference>
<comment type="caution">
    <text evidence="1">Lacks conserved residue(s) required for the propagation of feature annotation.</text>
</comment>
<name>A0A2G5F5J9_AQUCA</name>
<dbReference type="Gene3D" id="3.40.50.2300">
    <property type="match status" value="1"/>
</dbReference>
<sequence length="323" mass="36559">MVISRYLLLKEKVSELEKEVGVRRKGKKELVSQLVVNLATFRLSNATTLQEAKKKTMATKEKFMDQKQALKQAQRGAFMAGQVRCIFQTVLSTAMPIQSLSSILLRLQESAFNKETKKVETIAKVWAQFERSLRPNFEFGGPSVARFSFRVLLADEDRFDRVVTQCLLERLGCKVTSVTSGIQCLEFLGDPQISFDIVMLELKMSDIDGLTLAKIIQANFSGLCPWIVSLVATYNEDVLERCSEAGIDAVLCKPLRLHGIEDAFGRLIEQTNNRLQIVKVRFIITYNYLQIVKVDLADGGYKGESFLMKKQKLLITRPLHLPE</sequence>
<dbReference type="GO" id="GO:0016301">
    <property type="term" value="F:kinase activity"/>
    <property type="evidence" value="ECO:0007669"/>
    <property type="project" value="UniProtKB-KW"/>
</dbReference>
<proteinExistence type="predicted"/>
<dbReference type="Proteomes" id="UP000230069">
    <property type="component" value="Unassembled WGS sequence"/>
</dbReference>
<dbReference type="PANTHER" id="PTHR24423">
    <property type="entry name" value="TWO-COMPONENT SENSOR HISTIDINE KINASE"/>
    <property type="match status" value="1"/>
</dbReference>
<evidence type="ECO:0000256" key="1">
    <source>
        <dbReference type="PROSITE-ProRule" id="PRU00169"/>
    </source>
</evidence>
<protein>
    <recommendedName>
        <fullName evidence="2">Response regulatory domain-containing protein</fullName>
    </recommendedName>
</protein>